<dbReference type="PANTHER" id="PTHR42800:SF3">
    <property type="entry name" value="GLYCOSYL HYDROLASE FAMILY 32 N-TERMINAL DOMAIN-CONTAINING PROTEIN"/>
    <property type="match status" value="1"/>
</dbReference>
<feature type="domain" description="Glycosyl hydrolase family 32 N-terminal" evidence="5">
    <location>
        <begin position="5"/>
        <end position="325"/>
    </location>
</feature>
<dbReference type="Gene3D" id="2.115.10.20">
    <property type="entry name" value="Glycosyl hydrolase domain, family 43"/>
    <property type="match status" value="1"/>
</dbReference>
<dbReference type="CDD" id="cd18621">
    <property type="entry name" value="GH32_XdINV-like"/>
    <property type="match status" value="1"/>
</dbReference>
<comment type="caution">
    <text evidence="7">The sequence shown here is derived from an EMBL/GenBank/DDBJ whole genome shotgun (WGS) entry which is preliminary data.</text>
</comment>
<evidence type="ECO:0000256" key="3">
    <source>
        <dbReference type="ARBA" id="ARBA00023295"/>
    </source>
</evidence>
<accession>A0A1Y1WPM9</accession>
<dbReference type="PANTHER" id="PTHR42800">
    <property type="entry name" value="EXOINULINASE INUD (AFU_ORTHOLOGUE AFUA_5G00480)"/>
    <property type="match status" value="1"/>
</dbReference>
<dbReference type="AlphaFoldDB" id="A0A1Y1WPM9"/>
<gene>
    <name evidence="7" type="ORF">K493DRAFT_412629</name>
</gene>
<feature type="domain" description="Glycosyl hydrolase family 32 C-terminal" evidence="6">
    <location>
        <begin position="376"/>
        <end position="529"/>
    </location>
</feature>
<dbReference type="GO" id="GO:0004575">
    <property type="term" value="F:sucrose alpha-glucosidase activity"/>
    <property type="evidence" value="ECO:0007669"/>
    <property type="project" value="TreeGrafter"/>
</dbReference>
<evidence type="ECO:0000259" key="6">
    <source>
        <dbReference type="Pfam" id="PF08244"/>
    </source>
</evidence>
<comment type="similarity">
    <text evidence="1 4">Belongs to the glycosyl hydrolase 32 family.</text>
</comment>
<sequence length="539" mass="61214">MKTPDGKYHLFYQYNPYDPFWGNITWGHASSNDLIHWKDESNALVPDQPYDHLAIFSGSGITQGYQGKPTVAYTAVSKLPISWKISYPLDAEQQALAYSEDNGSTWKKLGVVIPTPPDTNRTGFRDPYLFRSSTFDALLSNGSATSEYIYMTISGGTNSSTKGGRLWLYKSQDWINWELFPTPFYEATGDQRLNQYSDYTFGYNWEMSNYFVLNEEEADHSPNDPDEWHATIIGVEGNSVYNTIRWPAWSLGRVESSDIQFIPEITGILDNGIDYADNSFYDVATNQRIVWGWVTEDDSENDEVRRAQGWAGMLTVPRELFLFKKPGILLTDHLTNFTGSMKFVPDNGQETHSVTTLGIRPIRELEHVRDKVEVQLVDFKLTASLEGRSTSHLTAGKRSYEIRAVFDYSHDPTAQAGFTLMQSEDGSEETVIIYDPVTSNITIDRSKSSLDPRYSSTTQWGEFPLFNTSGGLERLDLRVFVDNSIIEVFANDRFALTTRVYPTQPHSTQISLNLAKGEEVLVEELTLWSITEKAFPDRR</sequence>
<protein>
    <submittedName>
        <fullName evidence="7">Arabinanase/levansucrase/invertase</fullName>
    </submittedName>
</protein>
<dbReference type="InterPro" id="IPR013148">
    <property type="entry name" value="Glyco_hydro_32_N"/>
</dbReference>
<dbReference type="SUPFAM" id="SSF75005">
    <property type="entry name" value="Arabinanase/levansucrase/invertase"/>
    <property type="match status" value="1"/>
</dbReference>
<dbReference type="InParanoid" id="A0A1Y1WPM9"/>
<dbReference type="EMBL" id="MCFE01001012">
    <property type="protein sequence ID" value="ORX75483.1"/>
    <property type="molecule type" value="Genomic_DNA"/>
</dbReference>
<keyword evidence="8" id="KW-1185">Reference proteome</keyword>
<dbReference type="Proteomes" id="UP000193498">
    <property type="component" value="Unassembled WGS sequence"/>
</dbReference>
<dbReference type="InterPro" id="IPR023296">
    <property type="entry name" value="Glyco_hydro_beta-prop_sf"/>
</dbReference>
<keyword evidence="3 4" id="KW-0326">Glycosidase</keyword>
<evidence type="ECO:0000313" key="8">
    <source>
        <dbReference type="Proteomes" id="UP000193498"/>
    </source>
</evidence>
<proteinExistence type="inferred from homology"/>
<evidence type="ECO:0000259" key="5">
    <source>
        <dbReference type="Pfam" id="PF00251"/>
    </source>
</evidence>
<name>A0A1Y1WPM9_9FUNG</name>
<evidence type="ECO:0000256" key="4">
    <source>
        <dbReference type="RuleBase" id="RU362110"/>
    </source>
</evidence>
<dbReference type="Pfam" id="PF00251">
    <property type="entry name" value="Glyco_hydro_32N"/>
    <property type="match status" value="1"/>
</dbReference>
<dbReference type="SMART" id="SM00640">
    <property type="entry name" value="Glyco_32"/>
    <property type="match status" value="1"/>
</dbReference>
<dbReference type="GO" id="GO:0005987">
    <property type="term" value="P:sucrose catabolic process"/>
    <property type="evidence" value="ECO:0007669"/>
    <property type="project" value="TreeGrafter"/>
</dbReference>
<dbReference type="GO" id="GO:0005737">
    <property type="term" value="C:cytoplasm"/>
    <property type="evidence" value="ECO:0007669"/>
    <property type="project" value="TreeGrafter"/>
</dbReference>
<keyword evidence="2 4" id="KW-0378">Hydrolase</keyword>
<evidence type="ECO:0000313" key="7">
    <source>
        <dbReference type="EMBL" id="ORX75483.1"/>
    </source>
</evidence>
<evidence type="ECO:0000256" key="1">
    <source>
        <dbReference type="ARBA" id="ARBA00009902"/>
    </source>
</evidence>
<dbReference type="Gene3D" id="2.60.120.560">
    <property type="entry name" value="Exo-inulinase, domain 1"/>
    <property type="match status" value="1"/>
</dbReference>
<dbReference type="InterPro" id="IPR013189">
    <property type="entry name" value="Glyco_hydro_32_C"/>
</dbReference>
<evidence type="ECO:0000256" key="2">
    <source>
        <dbReference type="ARBA" id="ARBA00022801"/>
    </source>
</evidence>
<dbReference type="SUPFAM" id="SSF49899">
    <property type="entry name" value="Concanavalin A-like lectins/glucanases"/>
    <property type="match status" value="1"/>
</dbReference>
<organism evidence="7 8">
    <name type="scientific">Basidiobolus meristosporus CBS 931.73</name>
    <dbReference type="NCBI Taxonomy" id="1314790"/>
    <lineage>
        <taxon>Eukaryota</taxon>
        <taxon>Fungi</taxon>
        <taxon>Fungi incertae sedis</taxon>
        <taxon>Zoopagomycota</taxon>
        <taxon>Entomophthoromycotina</taxon>
        <taxon>Basidiobolomycetes</taxon>
        <taxon>Basidiobolales</taxon>
        <taxon>Basidiobolaceae</taxon>
        <taxon>Basidiobolus</taxon>
    </lineage>
</organism>
<dbReference type="STRING" id="1314790.A0A1Y1WPM9"/>
<reference evidence="7 8" key="1">
    <citation type="submission" date="2016-07" db="EMBL/GenBank/DDBJ databases">
        <title>Pervasive Adenine N6-methylation of Active Genes in Fungi.</title>
        <authorList>
            <consortium name="DOE Joint Genome Institute"/>
            <person name="Mondo S.J."/>
            <person name="Dannebaum R.O."/>
            <person name="Kuo R.C."/>
            <person name="Labutti K."/>
            <person name="Haridas S."/>
            <person name="Kuo A."/>
            <person name="Salamov A."/>
            <person name="Ahrendt S.R."/>
            <person name="Lipzen A."/>
            <person name="Sullivan W."/>
            <person name="Andreopoulos W.B."/>
            <person name="Clum A."/>
            <person name="Lindquist E."/>
            <person name="Daum C."/>
            <person name="Ramamoorthy G.K."/>
            <person name="Gryganskyi A."/>
            <person name="Culley D."/>
            <person name="Magnuson J.K."/>
            <person name="James T.Y."/>
            <person name="O'Malley M.A."/>
            <person name="Stajich J.E."/>
            <person name="Spatafora J.W."/>
            <person name="Visel A."/>
            <person name="Grigoriev I.V."/>
        </authorList>
    </citation>
    <scope>NUCLEOTIDE SEQUENCE [LARGE SCALE GENOMIC DNA]</scope>
    <source>
        <strain evidence="7 8">CBS 931.73</strain>
    </source>
</reference>
<dbReference type="OrthoDB" id="202537at2759"/>
<dbReference type="InterPro" id="IPR001362">
    <property type="entry name" value="Glyco_hydro_32"/>
</dbReference>
<dbReference type="InterPro" id="IPR013320">
    <property type="entry name" value="ConA-like_dom_sf"/>
</dbReference>
<dbReference type="Pfam" id="PF08244">
    <property type="entry name" value="Glyco_hydro_32C"/>
    <property type="match status" value="1"/>
</dbReference>
<dbReference type="FunCoup" id="A0A1Y1WPM9">
    <property type="interactions" value="195"/>
</dbReference>